<proteinExistence type="predicted"/>
<protein>
    <submittedName>
        <fullName evidence="1">Uncharacterized protein</fullName>
    </submittedName>
</protein>
<keyword evidence="2" id="KW-1185">Reference proteome</keyword>
<dbReference type="AlphaFoldDB" id="A0A0L6ULM9"/>
<comment type="caution">
    <text evidence="1">The sequence shown here is derived from an EMBL/GenBank/DDBJ whole genome shotgun (WGS) entry which is preliminary data.</text>
</comment>
<accession>A0A0L6ULM9</accession>
<organism evidence="1 2">
    <name type="scientific">Puccinia sorghi</name>
    <dbReference type="NCBI Taxonomy" id="27349"/>
    <lineage>
        <taxon>Eukaryota</taxon>
        <taxon>Fungi</taxon>
        <taxon>Dikarya</taxon>
        <taxon>Basidiomycota</taxon>
        <taxon>Pucciniomycotina</taxon>
        <taxon>Pucciniomycetes</taxon>
        <taxon>Pucciniales</taxon>
        <taxon>Pucciniaceae</taxon>
        <taxon>Puccinia</taxon>
    </lineage>
</organism>
<evidence type="ECO:0000313" key="1">
    <source>
        <dbReference type="EMBL" id="KNZ49424.1"/>
    </source>
</evidence>
<evidence type="ECO:0000313" key="2">
    <source>
        <dbReference type="Proteomes" id="UP000037035"/>
    </source>
</evidence>
<sequence length="444" mass="51098">MFILFCVLGHYLFLLTLFQQSHTSILFSLLAFLFSYFSSFGPNFLRLSLHFSALISCCTRASQLLQLSQHLKGGRIQRAGSSILYLAANVIQLLARKYIHYSSKSQSSGMILGRKLKIKTFNQGVLLLGRNFQTVPSSQGLDGTSCTFWYKNIIPGHNIASHLFGLARVELACYYKHLNGVYISYYTQLIHGILRNIHQTQSEGNVHTLTFLVQRGPFVPNKAMCTSPLILACQIDLIIQQKRKKERNSTSNKGRWLGNMGNLRFKCYKTWDRNLPKCLKRKNNIEKKQDGQANEDFDKIKDSVIKILKGDDHFYFSLDCRTVSFFELNIEADSNEECMKLVVSWRDPVFSELDYVLMVYERLRKLVKWTLFWDFFRWLGEDVPIDSNQPASKQSHIPKFVSSLVFFFSNQSVNLLLLNLIQGGKSRLLIGFFLLRQTGKGELL</sequence>
<dbReference type="Proteomes" id="UP000037035">
    <property type="component" value="Unassembled WGS sequence"/>
</dbReference>
<dbReference type="VEuPathDB" id="FungiDB:VP01_5017g2"/>
<name>A0A0L6ULM9_9BASI</name>
<dbReference type="EMBL" id="LAVV01010184">
    <property type="protein sequence ID" value="KNZ49424.1"/>
    <property type="molecule type" value="Genomic_DNA"/>
</dbReference>
<reference evidence="1 2" key="1">
    <citation type="submission" date="2015-08" db="EMBL/GenBank/DDBJ databases">
        <title>Next Generation Sequencing and Analysis of the Genome of Puccinia sorghi L Schw, the Causal Agent of Maize Common Rust.</title>
        <authorList>
            <person name="Rochi L."/>
            <person name="Burguener G."/>
            <person name="Darino M."/>
            <person name="Turjanski A."/>
            <person name="Kreff E."/>
            <person name="Dieguez M.J."/>
            <person name="Sacco F."/>
        </authorList>
    </citation>
    <scope>NUCLEOTIDE SEQUENCE [LARGE SCALE GENOMIC DNA]</scope>
    <source>
        <strain evidence="1 2">RO10H11247</strain>
    </source>
</reference>
<gene>
    <name evidence="1" type="ORF">VP01_5017g2</name>
</gene>